<comment type="subunit">
    <text evidence="4">Homodimer.</text>
</comment>
<dbReference type="GO" id="GO:0008757">
    <property type="term" value="F:S-adenosylmethionine-dependent methyltransferase activity"/>
    <property type="evidence" value="ECO:0007669"/>
    <property type="project" value="TreeGrafter"/>
</dbReference>
<comment type="function">
    <text evidence="4">Catalyzes the methylation of 5-hydroxyuridine (ho5U) to form 5-methoxyuridine (mo5U) at position 34 in tRNAs.</text>
</comment>
<gene>
    <name evidence="4" type="primary">trmR</name>
    <name evidence="5" type="ORF">U732_3030</name>
</gene>
<dbReference type="InterPro" id="IPR029063">
    <property type="entry name" value="SAM-dependent_MTases_sf"/>
</dbReference>
<dbReference type="AlphaFoldDB" id="A0A0C1U469"/>
<dbReference type="SUPFAM" id="SSF53335">
    <property type="entry name" value="S-adenosyl-L-methionine-dependent methyltransferases"/>
    <property type="match status" value="1"/>
</dbReference>
<dbReference type="HAMAP" id="MF_02217">
    <property type="entry name" value="TrmR_methyltr"/>
    <property type="match status" value="1"/>
</dbReference>
<protein>
    <recommendedName>
        <fullName evidence="4">tRNA 5-hydroxyuridine methyltransferase</fullName>
        <ecNumber evidence="4">2.1.1.-</ecNumber>
    </recommendedName>
    <alternativeName>
        <fullName evidence="4">ho5U methyltransferase</fullName>
    </alternativeName>
</protein>
<dbReference type="RefSeq" id="WP_039631432.1">
    <property type="nucleotide sequence ID" value="NZ_AYSO01000014.1"/>
</dbReference>
<dbReference type="Pfam" id="PF01596">
    <property type="entry name" value="Methyltransf_3"/>
    <property type="match status" value="1"/>
</dbReference>
<keyword evidence="6" id="KW-1185">Reference proteome</keyword>
<dbReference type="InterPro" id="IPR050362">
    <property type="entry name" value="Cation-dep_OMT"/>
</dbReference>
<keyword evidence="4" id="KW-0460">Magnesium</keyword>
<evidence type="ECO:0000256" key="4">
    <source>
        <dbReference type="HAMAP-Rule" id="MF_02217"/>
    </source>
</evidence>
<evidence type="ECO:0000313" key="6">
    <source>
        <dbReference type="Proteomes" id="UP000031366"/>
    </source>
</evidence>
<evidence type="ECO:0000256" key="2">
    <source>
        <dbReference type="ARBA" id="ARBA00022679"/>
    </source>
</evidence>
<dbReference type="Proteomes" id="UP000031366">
    <property type="component" value="Unassembled WGS sequence"/>
</dbReference>
<comment type="catalytic activity">
    <reaction evidence="4">
        <text>5-hydroxyuridine(34) in tRNA + S-adenosyl-L-methionine = 5-methoxyuridine(34) in tRNA + S-adenosyl-L-homocysteine + H(+)</text>
        <dbReference type="Rhea" id="RHEA:60524"/>
        <dbReference type="Rhea" id="RHEA-COMP:13381"/>
        <dbReference type="Rhea" id="RHEA-COMP:15591"/>
        <dbReference type="ChEBI" id="CHEBI:15378"/>
        <dbReference type="ChEBI" id="CHEBI:57856"/>
        <dbReference type="ChEBI" id="CHEBI:59789"/>
        <dbReference type="ChEBI" id="CHEBI:136877"/>
        <dbReference type="ChEBI" id="CHEBI:143860"/>
    </reaction>
</comment>
<feature type="binding site" evidence="4">
    <location>
        <position position="39"/>
    </location>
    <ligand>
        <name>S-adenosyl-L-methionine</name>
        <dbReference type="ChEBI" id="CHEBI:59789"/>
    </ligand>
</feature>
<dbReference type="GO" id="GO:0008171">
    <property type="term" value="F:O-methyltransferase activity"/>
    <property type="evidence" value="ECO:0007669"/>
    <property type="project" value="InterPro"/>
</dbReference>
<keyword evidence="4" id="KW-0819">tRNA processing</keyword>
<comment type="similarity">
    <text evidence="4">Belongs to the class I-like SAM-binding methyltransferase superfamily. Cation-dependent O-methyltransferase family.</text>
</comment>
<feature type="binding site" evidence="4">
    <location>
        <position position="87"/>
    </location>
    <ligand>
        <name>S-adenosyl-L-methionine</name>
        <dbReference type="ChEBI" id="CHEBI:59789"/>
    </ligand>
</feature>
<dbReference type="STRING" id="29341.RSJ17_08845"/>
<comment type="caution">
    <text evidence="5">The sequence shown here is derived from an EMBL/GenBank/DDBJ whole genome shotgun (WGS) entry which is preliminary data.</text>
</comment>
<dbReference type="PROSITE" id="PS51682">
    <property type="entry name" value="SAM_OMT_I"/>
    <property type="match status" value="1"/>
</dbReference>
<evidence type="ECO:0000313" key="5">
    <source>
        <dbReference type="EMBL" id="KIE47589.1"/>
    </source>
</evidence>
<dbReference type="PANTHER" id="PTHR10509">
    <property type="entry name" value="O-METHYLTRANSFERASE-RELATED"/>
    <property type="match status" value="1"/>
</dbReference>
<organism evidence="5 6">
    <name type="scientific">Clostridium argentinense CDC 2741</name>
    <dbReference type="NCBI Taxonomy" id="1418104"/>
    <lineage>
        <taxon>Bacteria</taxon>
        <taxon>Bacillati</taxon>
        <taxon>Bacillota</taxon>
        <taxon>Clostridia</taxon>
        <taxon>Eubacteriales</taxon>
        <taxon>Clostridiaceae</taxon>
        <taxon>Clostridium</taxon>
    </lineage>
</organism>
<dbReference type="Gene3D" id="3.40.50.150">
    <property type="entry name" value="Vaccinia Virus protein VP39"/>
    <property type="match status" value="1"/>
</dbReference>
<dbReference type="GO" id="GO:0030488">
    <property type="term" value="P:tRNA methylation"/>
    <property type="evidence" value="ECO:0007669"/>
    <property type="project" value="UniProtKB-UniRule"/>
</dbReference>
<dbReference type="GO" id="GO:0000287">
    <property type="term" value="F:magnesium ion binding"/>
    <property type="evidence" value="ECO:0007669"/>
    <property type="project" value="UniProtKB-UniRule"/>
</dbReference>
<reference evidence="5 6" key="1">
    <citation type="journal article" date="2015" name="Infect. Genet. Evol.">
        <title>Genomic sequences of six botulinum neurotoxin-producing strains representing three clostridial species illustrate the mobility and diversity of botulinum neurotoxin genes.</title>
        <authorList>
            <person name="Smith T.J."/>
            <person name="Hill K.K."/>
            <person name="Xie G."/>
            <person name="Foley B.T."/>
            <person name="Williamson C.H."/>
            <person name="Foster J.T."/>
            <person name="Johnson S.L."/>
            <person name="Chertkov O."/>
            <person name="Teshima H."/>
            <person name="Gibbons H.S."/>
            <person name="Johnsky L.A."/>
            <person name="Karavis M.A."/>
            <person name="Smith L.A."/>
        </authorList>
    </citation>
    <scope>NUCLEOTIDE SEQUENCE [LARGE SCALE GENOMIC DNA]</scope>
    <source>
        <strain evidence="5 6">CDC 2741</strain>
    </source>
</reference>
<dbReference type="PANTHER" id="PTHR10509:SF14">
    <property type="entry name" value="CAFFEOYL-COA O-METHYLTRANSFERASE 3-RELATED"/>
    <property type="match status" value="1"/>
</dbReference>
<feature type="binding site" evidence="4">
    <location>
        <position position="69"/>
    </location>
    <ligand>
        <name>S-adenosyl-L-methionine</name>
        <dbReference type="ChEBI" id="CHEBI:59789"/>
    </ligand>
</feature>
<keyword evidence="3 4" id="KW-0949">S-adenosyl-L-methionine</keyword>
<dbReference type="CDD" id="cd02440">
    <property type="entry name" value="AdoMet_MTases"/>
    <property type="match status" value="1"/>
</dbReference>
<dbReference type="InterPro" id="IPR043675">
    <property type="entry name" value="TrmR_methyltr"/>
</dbReference>
<dbReference type="OrthoDB" id="9799672at2"/>
<dbReference type="InterPro" id="IPR002935">
    <property type="entry name" value="SAM_O-MeTrfase"/>
</dbReference>
<feature type="binding site" evidence="4">
    <location>
        <position position="133"/>
    </location>
    <ligand>
        <name>Mg(2+)</name>
        <dbReference type="ChEBI" id="CHEBI:18420"/>
    </ligand>
</feature>
<comment type="caution">
    <text evidence="4">Lacks conserved residue(s) required for the propagation of feature annotation.</text>
</comment>
<keyword evidence="1 4" id="KW-0489">Methyltransferase</keyword>
<name>A0A0C1U469_9CLOT</name>
<sequence length="227" mass="25764">MSGVTHDYMELYLRNLIPDDVGILKEMHDFAIENKVPIIQKEGAKFLQFMVTLKKPKKILELGTAIGYSSILMNLASGGNNNITTIERDENMIKLAKENIKKYGLEDKINVVQGDCLEILENLKDEYDMIFMDAGKGHYNHFLPHCLRLLKEDGVIVADNVLFRGMVASAELVQRRKITIVKRMRSYLDMVSNDENLVTTVIPMGDGIALTVRRNENDKTRVTSSSR</sequence>
<keyword evidence="2 4" id="KW-0808">Transferase</keyword>
<feature type="binding site" evidence="4">
    <location>
        <position position="159"/>
    </location>
    <ligand>
        <name>Mg(2+)</name>
        <dbReference type="ChEBI" id="CHEBI:18420"/>
    </ligand>
</feature>
<feature type="binding site" evidence="4">
    <location>
        <position position="160"/>
    </location>
    <ligand>
        <name>Mg(2+)</name>
        <dbReference type="ChEBI" id="CHEBI:18420"/>
    </ligand>
</feature>
<evidence type="ECO:0000256" key="3">
    <source>
        <dbReference type="ARBA" id="ARBA00022691"/>
    </source>
</evidence>
<proteinExistence type="inferred from homology"/>
<dbReference type="GO" id="GO:0016300">
    <property type="term" value="F:tRNA (uridine) methyltransferase activity"/>
    <property type="evidence" value="ECO:0007669"/>
    <property type="project" value="UniProtKB-UniRule"/>
</dbReference>
<accession>A0A0C1U469</accession>
<dbReference type="EC" id="2.1.1.-" evidence="4"/>
<keyword evidence="4" id="KW-0479">Metal-binding</keyword>
<evidence type="ECO:0000256" key="1">
    <source>
        <dbReference type="ARBA" id="ARBA00022603"/>
    </source>
</evidence>
<dbReference type="EMBL" id="AYSO01000014">
    <property type="protein sequence ID" value="KIE47589.1"/>
    <property type="molecule type" value="Genomic_DNA"/>
</dbReference>
<feature type="binding site" evidence="4">
    <location>
        <position position="133"/>
    </location>
    <ligand>
        <name>S-adenosyl-L-methionine</name>
        <dbReference type="ChEBI" id="CHEBI:59789"/>
    </ligand>
</feature>